<keyword evidence="2" id="KW-1185">Reference proteome</keyword>
<accession>A0A9P0K6B8</accession>
<gene>
    <name evidence="1" type="ORF">ACAOBT_LOCUS7886</name>
</gene>
<organism evidence="1 2">
    <name type="scientific">Acanthoscelides obtectus</name>
    <name type="common">Bean weevil</name>
    <name type="synonym">Bruchus obtectus</name>
    <dbReference type="NCBI Taxonomy" id="200917"/>
    <lineage>
        <taxon>Eukaryota</taxon>
        <taxon>Metazoa</taxon>
        <taxon>Ecdysozoa</taxon>
        <taxon>Arthropoda</taxon>
        <taxon>Hexapoda</taxon>
        <taxon>Insecta</taxon>
        <taxon>Pterygota</taxon>
        <taxon>Neoptera</taxon>
        <taxon>Endopterygota</taxon>
        <taxon>Coleoptera</taxon>
        <taxon>Polyphaga</taxon>
        <taxon>Cucujiformia</taxon>
        <taxon>Chrysomeloidea</taxon>
        <taxon>Chrysomelidae</taxon>
        <taxon>Bruchinae</taxon>
        <taxon>Bruchini</taxon>
        <taxon>Acanthoscelides</taxon>
    </lineage>
</organism>
<sequence length="73" mass="8829">MYREIYIYISCRRIFRPREILFVLSDIALRLKRMPMFLILTKETDIDRHISFAKIRFFVFPLGKCTCLPVLIS</sequence>
<reference evidence="1" key="1">
    <citation type="submission" date="2022-03" db="EMBL/GenBank/DDBJ databases">
        <authorList>
            <person name="Sayadi A."/>
        </authorList>
    </citation>
    <scope>NUCLEOTIDE SEQUENCE</scope>
</reference>
<dbReference type="Proteomes" id="UP001152888">
    <property type="component" value="Unassembled WGS sequence"/>
</dbReference>
<dbReference type="EMBL" id="CAKOFQ010006753">
    <property type="protein sequence ID" value="CAH1968488.1"/>
    <property type="molecule type" value="Genomic_DNA"/>
</dbReference>
<protein>
    <submittedName>
        <fullName evidence="1">Uncharacterized protein</fullName>
    </submittedName>
</protein>
<proteinExistence type="predicted"/>
<name>A0A9P0K6B8_ACAOB</name>
<comment type="caution">
    <text evidence="1">The sequence shown here is derived from an EMBL/GenBank/DDBJ whole genome shotgun (WGS) entry which is preliminary data.</text>
</comment>
<evidence type="ECO:0000313" key="2">
    <source>
        <dbReference type="Proteomes" id="UP001152888"/>
    </source>
</evidence>
<dbReference type="AlphaFoldDB" id="A0A9P0K6B8"/>
<evidence type="ECO:0000313" key="1">
    <source>
        <dbReference type="EMBL" id="CAH1968488.1"/>
    </source>
</evidence>